<organism evidence="1">
    <name type="scientific">Siphoviridae sp. ctekV29</name>
    <dbReference type="NCBI Taxonomy" id="2826406"/>
    <lineage>
        <taxon>Viruses</taxon>
        <taxon>Duplodnaviria</taxon>
        <taxon>Heunggongvirae</taxon>
        <taxon>Uroviricota</taxon>
        <taxon>Caudoviricetes</taxon>
    </lineage>
</organism>
<proteinExistence type="predicted"/>
<sequence>MVDVMHYVVIKKHAIDHAHLVVYLFESDGGRYFSAARAPEDVAFEIGDILKHDVANIWVRSDGTKLKFEGNITCSTLQEAEARFTQLIAEIG</sequence>
<name>A0A8S5QMC7_9CAUD</name>
<reference evidence="1" key="1">
    <citation type="journal article" date="2021" name="Proc. Natl. Acad. Sci. U.S.A.">
        <title>A Catalog of Tens of Thousands of Viruses from Human Metagenomes Reveals Hidden Associations with Chronic Diseases.</title>
        <authorList>
            <person name="Tisza M.J."/>
            <person name="Buck C.B."/>
        </authorList>
    </citation>
    <scope>NUCLEOTIDE SEQUENCE</scope>
    <source>
        <strain evidence="1">CtekV29</strain>
    </source>
</reference>
<accession>A0A8S5QMC7</accession>
<evidence type="ECO:0000313" key="1">
    <source>
        <dbReference type="EMBL" id="DAE20224.1"/>
    </source>
</evidence>
<dbReference type="EMBL" id="BK015690">
    <property type="protein sequence ID" value="DAE20224.1"/>
    <property type="molecule type" value="Genomic_DNA"/>
</dbReference>
<protein>
    <submittedName>
        <fullName evidence="1">Uncharacterized protein</fullName>
    </submittedName>
</protein>